<feature type="compositionally biased region" description="Low complexity" evidence="2">
    <location>
        <begin position="1"/>
        <end position="90"/>
    </location>
</feature>
<dbReference type="KEGG" id="hbs:IPV69_12905"/>
<dbReference type="PROSITE" id="PS51128">
    <property type="entry name" value="ZF_DKSA_2"/>
    <property type="match status" value="1"/>
</dbReference>
<proteinExistence type="predicted"/>
<dbReference type="Proteomes" id="UP000593765">
    <property type="component" value="Chromosome"/>
</dbReference>
<dbReference type="EMBL" id="CP063458">
    <property type="protein sequence ID" value="QOV92195.1"/>
    <property type="molecule type" value="Genomic_DNA"/>
</dbReference>
<accession>A0A7M2X3D8</accession>
<feature type="zinc finger region" description="dksA C4-type" evidence="1">
    <location>
        <begin position="269"/>
        <end position="293"/>
    </location>
</feature>
<dbReference type="PANTHER" id="PTHR33823">
    <property type="entry name" value="RNA POLYMERASE-BINDING TRANSCRIPTION FACTOR DKSA-RELATED"/>
    <property type="match status" value="1"/>
</dbReference>
<feature type="region of interest" description="Disordered" evidence="2">
    <location>
        <begin position="137"/>
        <end position="179"/>
    </location>
</feature>
<feature type="compositionally biased region" description="Basic and acidic residues" evidence="2">
    <location>
        <begin position="143"/>
        <end position="157"/>
    </location>
</feature>
<sequence>MKPAKSAKPVAAKAANGKQVPVKAAPAKTVPVKAVPAKPAAAKSAPSKSGPVKPAAAAPASAKSVVAKPAAVKAAPQAPQAAAKPVAADKPAGDKPVAKAPAKSAAKAKMVMPPVKTIILPARPAGSPPVVVKPPVAAPAAVKSKDKTPRIETKPEPFRPMNILEQANSSGDSKPKKNQAGLSVKELEFFRDLLLAKRRELVGDMSSMEREALQSGDSGLSTLPIHMADMGTDNYEQEFTLGLVEKDRVLLREINHALAKVQNGSYGVCEGNGKPISKVRLEAQPWARFSIEFARLQEKGPIRR</sequence>
<gene>
    <name evidence="3" type="ORF">IPV69_12905</name>
</gene>
<feature type="region of interest" description="Disordered" evidence="2">
    <location>
        <begin position="1"/>
        <end position="107"/>
    </location>
</feature>
<dbReference type="InterPro" id="IPR037187">
    <property type="entry name" value="DnaK_N"/>
</dbReference>
<name>A0A7M2X3D8_9BACT</name>
<dbReference type="Gene3D" id="1.20.120.910">
    <property type="entry name" value="DksA, coiled-coil domain"/>
    <property type="match status" value="1"/>
</dbReference>
<dbReference type="RefSeq" id="WP_206295527.1">
    <property type="nucleotide sequence ID" value="NZ_CP063458.1"/>
</dbReference>
<dbReference type="SUPFAM" id="SSF109635">
    <property type="entry name" value="DnaK suppressor protein DksA, alpha-hairpin domain"/>
    <property type="match status" value="1"/>
</dbReference>
<keyword evidence="4" id="KW-1185">Reference proteome</keyword>
<evidence type="ECO:0008006" key="5">
    <source>
        <dbReference type="Google" id="ProtNLM"/>
    </source>
</evidence>
<feature type="compositionally biased region" description="Low complexity" evidence="2">
    <location>
        <begin position="98"/>
        <end position="107"/>
    </location>
</feature>
<dbReference type="AlphaFoldDB" id="A0A7M2X3D8"/>
<reference evidence="3 4" key="1">
    <citation type="submission" date="2020-10" db="EMBL/GenBank/DDBJ databases">
        <title>Wide distribution of Phycisphaera-like planctomycetes from WD2101 soil group in peatlands and genome analysis of the first cultivated representative.</title>
        <authorList>
            <person name="Dedysh S.N."/>
            <person name="Beletsky A.V."/>
            <person name="Ivanova A."/>
            <person name="Kulichevskaya I.S."/>
            <person name="Suzina N.E."/>
            <person name="Philippov D.A."/>
            <person name="Rakitin A.L."/>
            <person name="Mardanov A.V."/>
            <person name="Ravin N.V."/>
        </authorList>
    </citation>
    <scope>NUCLEOTIDE SEQUENCE [LARGE SCALE GENOMIC DNA]</scope>
    <source>
        <strain evidence="3 4">M1803</strain>
    </source>
</reference>
<evidence type="ECO:0000313" key="4">
    <source>
        <dbReference type="Proteomes" id="UP000593765"/>
    </source>
</evidence>
<dbReference type="PANTHER" id="PTHR33823:SF4">
    <property type="entry name" value="GENERAL STRESS PROTEIN 16O"/>
    <property type="match status" value="1"/>
</dbReference>
<evidence type="ECO:0000313" key="3">
    <source>
        <dbReference type="EMBL" id="QOV92195.1"/>
    </source>
</evidence>
<protein>
    <recommendedName>
        <fullName evidence="5">DksA C4-type domain-containing protein</fullName>
    </recommendedName>
</protein>
<evidence type="ECO:0000256" key="1">
    <source>
        <dbReference type="PROSITE-ProRule" id="PRU00510"/>
    </source>
</evidence>
<organism evidence="3 4">
    <name type="scientific">Humisphaera borealis</name>
    <dbReference type="NCBI Taxonomy" id="2807512"/>
    <lineage>
        <taxon>Bacteria</taxon>
        <taxon>Pseudomonadati</taxon>
        <taxon>Planctomycetota</taxon>
        <taxon>Phycisphaerae</taxon>
        <taxon>Tepidisphaerales</taxon>
        <taxon>Tepidisphaeraceae</taxon>
        <taxon>Humisphaera</taxon>
    </lineage>
</organism>
<evidence type="ECO:0000256" key="2">
    <source>
        <dbReference type="SAM" id="MobiDB-lite"/>
    </source>
</evidence>